<evidence type="ECO:0000259" key="2">
    <source>
        <dbReference type="PROSITE" id="PS50805"/>
    </source>
</evidence>
<dbReference type="PANTHER" id="PTHR23232">
    <property type="entry name" value="KRAB DOMAIN C2H2 ZINC FINGER"/>
    <property type="match status" value="1"/>
</dbReference>
<feature type="region of interest" description="Disordered" evidence="1">
    <location>
        <begin position="58"/>
        <end position="78"/>
    </location>
</feature>
<dbReference type="Ensembl" id="ENSUPAT00010009153.1">
    <property type="protein sequence ID" value="ENSUPAP00010007995.1"/>
    <property type="gene ID" value="ENSUPAG00010006448.1"/>
</dbReference>
<dbReference type="SUPFAM" id="SSF109640">
    <property type="entry name" value="KRAB domain (Kruppel-associated box)"/>
    <property type="match status" value="1"/>
</dbReference>
<dbReference type="CDD" id="cd07765">
    <property type="entry name" value="KRAB_A-box"/>
    <property type="match status" value="1"/>
</dbReference>
<dbReference type="InterPro" id="IPR050169">
    <property type="entry name" value="Krueppel_C2H2_ZnF"/>
</dbReference>
<proteinExistence type="predicted"/>
<dbReference type="Gene3D" id="6.10.140.140">
    <property type="match status" value="1"/>
</dbReference>
<dbReference type="SMART" id="SM00349">
    <property type="entry name" value="KRAB"/>
    <property type="match status" value="1"/>
</dbReference>
<dbReference type="PANTHER" id="PTHR23232:SF142">
    <property type="entry name" value="GASTRULA ZINC FINGER PROTEIN XLCGF57.1-LIKE-RELATED"/>
    <property type="match status" value="1"/>
</dbReference>
<organism evidence="3 4">
    <name type="scientific">Urocitellus parryii</name>
    <name type="common">Arctic ground squirrel</name>
    <name type="synonym">Spermophilus parryii</name>
    <dbReference type="NCBI Taxonomy" id="9999"/>
    <lineage>
        <taxon>Eukaryota</taxon>
        <taxon>Metazoa</taxon>
        <taxon>Chordata</taxon>
        <taxon>Craniata</taxon>
        <taxon>Vertebrata</taxon>
        <taxon>Euteleostomi</taxon>
        <taxon>Mammalia</taxon>
        <taxon>Eutheria</taxon>
        <taxon>Euarchontoglires</taxon>
        <taxon>Glires</taxon>
        <taxon>Rodentia</taxon>
        <taxon>Sciuromorpha</taxon>
        <taxon>Sciuridae</taxon>
        <taxon>Xerinae</taxon>
        <taxon>Marmotini</taxon>
        <taxon>Urocitellus</taxon>
    </lineage>
</organism>
<dbReference type="GeneTree" id="ENSGT01150000287250"/>
<reference evidence="3" key="1">
    <citation type="submission" date="2025-08" db="UniProtKB">
        <authorList>
            <consortium name="Ensembl"/>
        </authorList>
    </citation>
    <scope>IDENTIFICATION</scope>
</reference>
<dbReference type="InterPro" id="IPR001909">
    <property type="entry name" value="KRAB"/>
</dbReference>
<accession>A0A8D2GZR0</accession>
<name>A0A8D2GZR0_UROPR</name>
<sequence length="195" mass="21163">RRGRLHRSLWVPDEKARKVLEEDRPRAARHRRCPTPQPRCPGARGRCRSFALLGPGRSAAAASRAPPAPGPPRDRGPAGCARLRAVGGAWSCTLSAPSRLQTPMAAAGGLADPAPGLIAFEDIAVYFSREEWMLLDTAQRALYRHVMLGNFALVASLGKALGPPWEAKLVPGWVIRTIISPSHPPKSRTFWLDAT</sequence>
<dbReference type="AlphaFoldDB" id="A0A8D2GZR0"/>
<dbReference type="Proteomes" id="UP000694417">
    <property type="component" value="Unplaced"/>
</dbReference>
<dbReference type="PROSITE" id="PS50805">
    <property type="entry name" value="KRAB"/>
    <property type="match status" value="1"/>
</dbReference>
<feature type="region of interest" description="Disordered" evidence="1">
    <location>
        <begin position="21"/>
        <end position="41"/>
    </location>
</feature>
<keyword evidence="4" id="KW-1185">Reference proteome</keyword>
<evidence type="ECO:0000256" key="1">
    <source>
        <dbReference type="SAM" id="MobiDB-lite"/>
    </source>
</evidence>
<dbReference type="InterPro" id="IPR036051">
    <property type="entry name" value="KRAB_dom_sf"/>
</dbReference>
<feature type="domain" description="KRAB" evidence="2">
    <location>
        <begin position="118"/>
        <end position="195"/>
    </location>
</feature>
<dbReference type="Pfam" id="PF01352">
    <property type="entry name" value="KRAB"/>
    <property type="match status" value="1"/>
</dbReference>
<evidence type="ECO:0000313" key="4">
    <source>
        <dbReference type="Proteomes" id="UP000694417"/>
    </source>
</evidence>
<evidence type="ECO:0000313" key="3">
    <source>
        <dbReference type="Ensembl" id="ENSUPAP00010007995.1"/>
    </source>
</evidence>
<dbReference type="GO" id="GO:0006355">
    <property type="term" value="P:regulation of DNA-templated transcription"/>
    <property type="evidence" value="ECO:0007669"/>
    <property type="project" value="InterPro"/>
</dbReference>
<reference evidence="3" key="2">
    <citation type="submission" date="2025-09" db="UniProtKB">
        <authorList>
            <consortium name="Ensembl"/>
        </authorList>
    </citation>
    <scope>IDENTIFICATION</scope>
</reference>
<protein>
    <recommendedName>
        <fullName evidence="2">KRAB domain-containing protein</fullName>
    </recommendedName>
</protein>